<dbReference type="SMART" id="SM00389">
    <property type="entry name" value="HOX"/>
    <property type="match status" value="1"/>
</dbReference>
<evidence type="ECO:0000256" key="5">
    <source>
        <dbReference type="PROSITE-ProRule" id="PRU00108"/>
    </source>
</evidence>
<sequence>MSTDQTSGFSDETVWSTVFADDQQHYNQNYHYTPHQDQTRVIKQENDTATDERWTSEQVSSTSATIDAQHNTTESADHRFHQYLAYTTINGNNSDTMLSIQDWSHQAQVDNKLWQYSNCPVHHSNNNSSNNYQDASGNHEQSMDLNFGSYLGSSHCHNADITANNNSNDYSTLQSSSSEVYYQQQHHHHLNSTPIACAHDNNQATITTTREFATPHERDKRLDANRSVTNRVIAALRSVRSSTRAHTSANRVARESRQLANPRKQRSLFSKEQIEQLETEFRRDKYLTRLRRYQIALLLSLSERQVKVWFQNRRMKNYRTRTVQSC</sequence>
<dbReference type="PANTHER" id="PTHR24333">
    <property type="entry name" value="HOMEO BOX HB9 LIKE A-RELATED"/>
    <property type="match status" value="1"/>
</dbReference>
<dbReference type="InterPro" id="IPR050848">
    <property type="entry name" value="Homeobox_TF"/>
</dbReference>
<keyword evidence="10" id="KW-1185">Reference proteome</keyword>
<dbReference type="InterPro" id="IPR009057">
    <property type="entry name" value="Homeodomain-like_sf"/>
</dbReference>
<dbReference type="GO" id="GO:0003677">
    <property type="term" value="F:DNA binding"/>
    <property type="evidence" value="ECO:0007669"/>
    <property type="project" value="UniProtKB-KW"/>
</dbReference>
<evidence type="ECO:0000313" key="10">
    <source>
        <dbReference type="Proteomes" id="UP000825002"/>
    </source>
</evidence>
<dbReference type="SUPFAM" id="SSF46689">
    <property type="entry name" value="Homeodomain-like"/>
    <property type="match status" value="1"/>
</dbReference>
<dbReference type="PANTHER" id="PTHR24333:SF8">
    <property type="entry name" value="HOMEOBOX PROTEIN CEH-62"/>
    <property type="match status" value="1"/>
</dbReference>
<evidence type="ECO:0000259" key="8">
    <source>
        <dbReference type="PROSITE" id="PS50071"/>
    </source>
</evidence>
<proteinExistence type="predicted"/>
<feature type="non-terminal residue" evidence="9">
    <location>
        <position position="1"/>
    </location>
</feature>
<protein>
    <submittedName>
        <fullName evidence="9">Homeobox protein MOX-2</fullName>
    </submittedName>
</protein>
<accession>A0ABQ7S8G0</accession>
<reference evidence="9 10" key="1">
    <citation type="submission" date="2020-10" db="EMBL/GenBank/DDBJ databases">
        <authorList>
            <person name="Klimov P.B."/>
            <person name="Dyachkov S.M."/>
            <person name="Chetverikov P.E."/>
        </authorList>
    </citation>
    <scope>NUCLEOTIDE SEQUENCE [LARGE SCALE GENOMIC DNA]</scope>
    <source>
        <strain evidence="9">BMOC 18-1129-001#AD2665</strain>
        <tissue evidence="9">Entire mites</tissue>
    </source>
</reference>
<dbReference type="Pfam" id="PF00046">
    <property type="entry name" value="Homeodomain"/>
    <property type="match status" value="1"/>
</dbReference>
<dbReference type="CDD" id="cd00086">
    <property type="entry name" value="homeodomain"/>
    <property type="match status" value="1"/>
</dbReference>
<gene>
    <name evidence="9" type="primary">MEOX2</name>
    <name evidence="9" type="ORF">GZH46_01807</name>
</gene>
<evidence type="ECO:0000256" key="1">
    <source>
        <dbReference type="ARBA" id="ARBA00004123"/>
    </source>
</evidence>
<comment type="subcellular location">
    <subcellularLocation>
        <location evidence="1 5 6">Nucleus</location>
    </subcellularLocation>
</comment>
<dbReference type="Proteomes" id="UP000825002">
    <property type="component" value="Unassembled WGS sequence"/>
</dbReference>
<evidence type="ECO:0000256" key="7">
    <source>
        <dbReference type="SAM" id="MobiDB-lite"/>
    </source>
</evidence>
<organism evidence="9 10">
    <name type="scientific">Fragariocoptes setiger</name>
    <dbReference type="NCBI Taxonomy" id="1670756"/>
    <lineage>
        <taxon>Eukaryota</taxon>
        <taxon>Metazoa</taxon>
        <taxon>Ecdysozoa</taxon>
        <taxon>Arthropoda</taxon>
        <taxon>Chelicerata</taxon>
        <taxon>Arachnida</taxon>
        <taxon>Acari</taxon>
        <taxon>Acariformes</taxon>
        <taxon>Trombidiformes</taxon>
        <taxon>Prostigmata</taxon>
        <taxon>Eupodina</taxon>
        <taxon>Eriophyoidea</taxon>
        <taxon>Phytoptidae</taxon>
        <taxon>Fragariocoptes</taxon>
    </lineage>
</organism>
<dbReference type="PROSITE" id="PS50071">
    <property type="entry name" value="HOMEOBOX_2"/>
    <property type="match status" value="1"/>
</dbReference>
<evidence type="ECO:0000256" key="4">
    <source>
        <dbReference type="ARBA" id="ARBA00023242"/>
    </source>
</evidence>
<comment type="caution">
    <text evidence="9">The sequence shown here is derived from an EMBL/GenBank/DDBJ whole genome shotgun (WGS) entry which is preliminary data.</text>
</comment>
<evidence type="ECO:0000256" key="2">
    <source>
        <dbReference type="ARBA" id="ARBA00023125"/>
    </source>
</evidence>
<dbReference type="PRINTS" id="PR00024">
    <property type="entry name" value="HOMEOBOX"/>
</dbReference>
<keyword evidence="4 5" id="KW-0539">Nucleus</keyword>
<dbReference type="Gene3D" id="1.10.10.60">
    <property type="entry name" value="Homeodomain-like"/>
    <property type="match status" value="1"/>
</dbReference>
<dbReference type="InterPro" id="IPR001356">
    <property type="entry name" value="HD"/>
</dbReference>
<feature type="DNA-binding region" description="Homeobox" evidence="5">
    <location>
        <begin position="262"/>
        <end position="321"/>
    </location>
</feature>
<evidence type="ECO:0000256" key="3">
    <source>
        <dbReference type="ARBA" id="ARBA00023155"/>
    </source>
</evidence>
<evidence type="ECO:0000256" key="6">
    <source>
        <dbReference type="RuleBase" id="RU000682"/>
    </source>
</evidence>
<name>A0ABQ7S8G0_9ACAR</name>
<keyword evidence="3 5" id="KW-0371">Homeobox</keyword>
<evidence type="ECO:0000313" key="9">
    <source>
        <dbReference type="EMBL" id="KAG9509666.1"/>
    </source>
</evidence>
<keyword evidence="2 5" id="KW-0238">DNA-binding</keyword>
<feature type="region of interest" description="Disordered" evidence="7">
    <location>
        <begin position="243"/>
        <end position="267"/>
    </location>
</feature>
<dbReference type="InterPro" id="IPR020479">
    <property type="entry name" value="HD_metazoa"/>
</dbReference>
<feature type="domain" description="Homeobox" evidence="8">
    <location>
        <begin position="260"/>
        <end position="320"/>
    </location>
</feature>
<dbReference type="EMBL" id="JAIFTH010000380">
    <property type="protein sequence ID" value="KAG9509666.1"/>
    <property type="molecule type" value="Genomic_DNA"/>
</dbReference>